<dbReference type="GeneID" id="17088305"/>
<evidence type="ECO:0000256" key="1">
    <source>
        <dbReference type="SAM" id="MobiDB-lite"/>
    </source>
</evidence>
<reference evidence="3" key="1">
    <citation type="journal article" date="2013" name="Science">
        <title>Gene transfer from bacteria and archaea facilitated evolution of an extremophilic eukaryote.</title>
        <authorList>
            <person name="Schonknecht G."/>
            <person name="Chen W.H."/>
            <person name="Ternes C.M."/>
            <person name="Barbier G.G."/>
            <person name="Shrestha R.P."/>
            <person name="Stanke M."/>
            <person name="Brautigam A."/>
            <person name="Baker B.J."/>
            <person name="Banfield J.F."/>
            <person name="Garavito R.M."/>
            <person name="Carr K."/>
            <person name="Wilkerson C."/>
            <person name="Rensing S.A."/>
            <person name="Gagneul D."/>
            <person name="Dickenson N.E."/>
            <person name="Oesterhelt C."/>
            <person name="Lercher M.J."/>
            <person name="Weber A.P."/>
        </authorList>
    </citation>
    <scope>NUCLEOTIDE SEQUENCE [LARGE SCALE GENOMIC DNA]</scope>
    <source>
        <strain evidence="3">074W</strain>
    </source>
</reference>
<dbReference type="AlphaFoldDB" id="M2XHG0"/>
<keyword evidence="3" id="KW-1185">Reference proteome</keyword>
<proteinExistence type="predicted"/>
<dbReference type="Gramene" id="EME29517">
    <property type="protein sequence ID" value="EME29517"/>
    <property type="gene ID" value="Gasu_31540"/>
</dbReference>
<feature type="compositionally biased region" description="Polar residues" evidence="1">
    <location>
        <begin position="8"/>
        <end position="37"/>
    </location>
</feature>
<sequence>MCLGVYSLDTNVSTSPSTEEPVQTQKVPIHPTQSIPTQKVPLNPTQLTSSVTSSPLSPSKTQVPCTSGISNSSSSSSSLLLPTHSPTPTVATNTSSNLSLATPTPLPPTSPTPTPSQKGAANHNSTGFNTTCCRITGEIYELRFNALGDPSLNASTKMVIFGSFVSPQFLNKNQTLPCVAMLPPPELVNTGNSISCDVTSETLLTCHPNPPGVSPGNCLNATSCRVLGETFALTLLGENIMTQSGRLETQILEEVSAGVLCAYYPVNITQYSGKGYWIQREIGSSLDVEFLKLGF</sequence>
<dbReference type="OrthoDB" id="10419821at2759"/>
<gene>
    <name evidence="2" type="ORF">Gasu_31540</name>
</gene>
<feature type="compositionally biased region" description="Polar residues" evidence="1">
    <location>
        <begin position="60"/>
        <end position="69"/>
    </location>
</feature>
<dbReference type="Proteomes" id="UP000030680">
    <property type="component" value="Unassembled WGS sequence"/>
</dbReference>
<evidence type="ECO:0008006" key="4">
    <source>
        <dbReference type="Google" id="ProtNLM"/>
    </source>
</evidence>
<accession>M2XHG0</accession>
<organism evidence="2 3">
    <name type="scientific">Galdieria sulphuraria</name>
    <name type="common">Red alga</name>
    <dbReference type="NCBI Taxonomy" id="130081"/>
    <lineage>
        <taxon>Eukaryota</taxon>
        <taxon>Rhodophyta</taxon>
        <taxon>Bangiophyceae</taxon>
        <taxon>Galdieriales</taxon>
        <taxon>Galdieriaceae</taxon>
        <taxon>Galdieria</taxon>
    </lineage>
</organism>
<feature type="compositionally biased region" description="Low complexity" evidence="1">
    <location>
        <begin position="70"/>
        <end position="103"/>
    </location>
</feature>
<feature type="compositionally biased region" description="Low complexity" evidence="1">
    <location>
        <begin position="47"/>
        <end position="59"/>
    </location>
</feature>
<name>M2XHG0_GALSU</name>
<dbReference type="EMBL" id="KB454508">
    <property type="protein sequence ID" value="EME29517.1"/>
    <property type="molecule type" value="Genomic_DNA"/>
</dbReference>
<protein>
    <recommendedName>
        <fullName evidence="4">Pherophorin domain-containing protein</fullName>
    </recommendedName>
</protein>
<dbReference type="KEGG" id="gsl:Gasu_31540"/>
<dbReference type="RefSeq" id="XP_005706037.1">
    <property type="nucleotide sequence ID" value="XM_005705980.1"/>
</dbReference>
<evidence type="ECO:0000313" key="2">
    <source>
        <dbReference type="EMBL" id="EME29517.1"/>
    </source>
</evidence>
<feature type="compositionally biased region" description="Pro residues" evidence="1">
    <location>
        <begin position="104"/>
        <end position="114"/>
    </location>
</feature>
<feature type="region of interest" description="Disordered" evidence="1">
    <location>
        <begin position="1"/>
        <end position="123"/>
    </location>
</feature>
<evidence type="ECO:0000313" key="3">
    <source>
        <dbReference type="Proteomes" id="UP000030680"/>
    </source>
</evidence>